<reference evidence="5" key="1">
    <citation type="journal article" date="2013" name="Nature">
        <title>Pan genome of the phytoplankton Emiliania underpins its global distribution.</title>
        <authorList>
            <person name="Read B.A."/>
            <person name="Kegel J."/>
            <person name="Klute M.J."/>
            <person name="Kuo A."/>
            <person name="Lefebvre S.C."/>
            <person name="Maumus F."/>
            <person name="Mayer C."/>
            <person name="Miller J."/>
            <person name="Monier A."/>
            <person name="Salamov A."/>
            <person name="Young J."/>
            <person name="Aguilar M."/>
            <person name="Claverie J.M."/>
            <person name="Frickenhaus S."/>
            <person name="Gonzalez K."/>
            <person name="Herman E.K."/>
            <person name="Lin Y.C."/>
            <person name="Napier J."/>
            <person name="Ogata H."/>
            <person name="Sarno A.F."/>
            <person name="Shmutz J."/>
            <person name="Schroeder D."/>
            <person name="de Vargas C."/>
            <person name="Verret F."/>
            <person name="von Dassow P."/>
            <person name="Valentin K."/>
            <person name="Van de Peer Y."/>
            <person name="Wheeler G."/>
            <person name="Dacks J.B."/>
            <person name="Delwiche C.F."/>
            <person name="Dyhrman S.T."/>
            <person name="Glockner G."/>
            <person name="John U."/>
            <person name="Richards T."/>
            <person name="Worden A.Z."/>
            <person name="Zhang X."/>
            <person name="Grigoriev I.V."/>
            <person name="Allen A.E."/>
            <person name="Bidle K."/>
            <person name="Borodovsky M."/>
            <person name="Bowler C."/>
            <person name="Brownlee C."/>
            <person name="Cock J.M."/>
            <person name="Elias M."/>
            <person name="Gladyshev V.N."/>
            <person name="Groth M."/>
            <person name="Guda C."/>
            <person name="Hadaegh A."/>
            <person name="Iglesias-Rodriguez M.D."/>
            <person name="Jenkins J."/>
            <person name="Jones B.M."/>
            <person name="Lawson T."/>
            <person name="Leese F."/>
            <person name="Lindquist E."/>
            <person name="Lobanov A."/>
            <person name="Lomsadze A."/>
            <person name="Malik S.B."/>
            <person name="Marsh M.E."/>
            <person name="Mackinder L."/>
            <person name="Mock T."/>
            <person name="Mueller-Roeber B."/>
            <person name="Pagarete A."/>
            <person name="Parker M."/>
            <person name="Probert I."/>
            <person name="Quesneville H."/>
            <person name="Raines C."/>
            <person name="Rensing S.A."/>
            <person name="Riano-Pachon D.M."/>
            <person name="Richier S."/>
            <person name="Rokitta S."/>
            <person name="Shiraiwa Y."/>
            <person name="Soanes D.M."/>
            <person name="van der Giezen M."/>
            <person name="Wahlund T.M."/>
            <person name="Williams B."/>
            <person name="Wilson W."/>
            <person name="Wolfe G."/>
            <person name="Wurch L.L."/>
        </authorList>
    </citation>
    <scope>NUCLEOTIDE SEQUENCE</scope>
</reference>
<evidence type="ECO:0000256" key="2">
    <source>
        <dbReference type="SAM" id="Phobius"/>
    </source>
</evidence>
<dbReference type="AlphaFoldDB" id="A0A0D3JI42"/>
<dbReference type="EnsemblProtists" id="EOD23177">
    <property type="protein sequence ID" value="EOD23177"/>
    <property type="gene ID" value="EMIHUDRAFT_195810"/>
</dbReference>
<keyword evidence="2" id="KW-1133">Transmembrane helix</keyword>
<protein>
    <recommendedName>
        <fullName evidence="3">Inosine/uridine-preferring nucleoside hydrolase domain-containing protein</fullName>
    </recommendedName>
</protein>
<proteinExistence type="inferred from homology"/>
<comment type="similarity">
    <text evidence="1">Belongs to the IUNH family.</text>
</comment>
<name>A0A0D3JI42_EMIH1</name>
<evidence type="ECO:0000313" key="5">
    <source>
        <dbReference type="Proteomes" id="UP000013827"/>
    </source>
</evidence>
<evidence type="ECO:0000313" key="4">
    <source>
        <dbReference type="EnsemblProtists" id="EOD23177"/>
    </source>
</evidence>
<evidence type="ECO:0000256" key="1">
    <source>
        <dbReference type="ARBA" id="ARBA00009176"/>
    </source>
</evidence>
<accession>A0A0D3JI42</accession>
<organism evidence="4 5">
    <name type="scientific">Emiliania huxleyi (strain CCMP1516)</name>
    <dbReference type="NCBI Taxonomy" id="280463"/>
    <lineage>
        <taxon>Eukaryota</taxon>
        <taxon>Haptista</taxon>
        <taxon>Haptophyta</taxon>
        <taxon>Prymnesiophyceae</taxon>
        <taxon>Isochrysidales</taxon>
        <taxon>Noelaerhabdaceae</taxon>
        <taxon>Emiliania</taxon>
    </lineage>
</organism>
<dbReference type="InterPro" id="IPR036452">
    <property type="entry name" value="Ribo_hydro-like"/>
</dbReference>
<feature type="transmembrane region" description="Helical" evidence="2">
    <location>
        <begin position="56"/>
        <end position="74"/>
    </location>
</feature>
<dbReference type="Gene3D" id="3.90.245.10">
    <property type="entry name" value="Ribonucleoside hydrolase-like"/>
    <property type="match status" value="1"/>
</dbReference>
<dbReference type="GO" id="GO:0016799">
    <property type="term" value="F:hydrolase activity, hydrolyzing N-glycosyl compounds"/>
    <property type="evidence" value="ECO:0007669"/>
    <property type="project" value="InterPro"/>
</dbReference>
<dbReference type="HOGENOM" id="CLU_453778_0_0_1"/>
<feature type="domain" description="Inosine/uridine-preferring nucleoside hydrolase" evidence="3">
    <location>
        <begin position="340"/>
        <end position="460"/>
    </location>
</feature>
<keyword evidence="2" id="KW-0472">Membrane</keyword>
<evidence type="ECO:0000259" key="3">
    <source>
        <dbReference type="Pfam" id="PF01156"/>
    </source>
</evidence>
<reference evidence="4" key="2">
    <citation type="submission" date="2024-10" db="UniProtKB">
        <authorList>
            <consortium name="EnsemblProtists"/>
        </authorList>
    </citation>
    <scope>IDENTIFICATION</scope>
</reference>
<dbReference type="Pfam" id="PF01156">
    <property type="entry name" value="IU_nuc_hydro"/>
    <property type="match status" value="1"/>
</dbReference>
<dbReference type="Proteomes" id="UP000013827">
    <property type="component" value="Unassembled WGS sequence"/>
</dbReference>
<dbReference type="InterPro" id="IPR001910">
    <property type="entry name" value="Inosine/uridine_hydrolase_dom"/>
</dbReference>
<keyword evidence="2" id="KW-0812">Transmembrane</keyword>
<dbReference type="SUPFAM" id="SSF53590">
    <property type="entry name" value="Nucleoside hydrolase"/>
    <property type="match status" value="1"/>
</dbReference>
<sequence length="602" mass="63139">MREPSTAEAGAAQVELSCASSAGSAAPPPAASSGAMPAAVDLRTASRSPYRDLKTALLVGIPAMVIVAVATWAITAETVGGVRVVEVSPWADRPITGDPIPVPPSSTPAAELALEPCPSWARTQFANGALIDDALTAAGPALPLWSEFPLPEFNVSTLTDVRGSGSILPVQADGVNFLTPPRVVITTDLDNEFDDWPAVIWALLGSVGDAPSLSVEAIYIEPFSFRWQTVLKVIAYKIEQKPEEEVSGLEAAFLAVYQTTLDNMRLNGFTPQTWVETDNHAIWCPERSIAESLASTQRLVGLLAQAGGDDAEEIAALADTPILAGSTAYLTGSDPSVPLESDAVSDLIARGRAVTDPANDPLYVVCIGAPTNIAAALLQAPDLVQKIIVVWDGAWPSDDETHAATGSFNAGSDPLALRVLFGSGVPLIYAPGFPSLMDLQLSRPEVEAWLSGRGPVSDAIYTRFLANPDLQPYGIGEYNEAGTSRIQWDIGCMVPFIAPGLLTTVRQPAVDIVQVAASCNGLFNSCEGVRPSYDSSGSGGGGVAIATSCATPNLDGASCRDGYFYPADPPRPDLIEIQVYWGIASPTSIMRDLLVKLQAAGL</sequence>
<dbReference type="PaxDb" id="2903-EOD23177"/>
<dbReference type="RefSeq" id="XP_005775606.1">
    <property type="nucleotide sequence ID" value="XM_005775549.1"/>
</dbReference>
<dbReference type="KEGG" id="ehx:EMIHUDRAFT_195810"/>
<dbReference type="GeneID" id="17268724"/>
<keyword evidence="5" id="KW-1185">Reference proteome</keyword>